<dbReference type="EMBL" id="JANBVB010000809">
    <property type="protein sequence ID" value="KAJ2892116.1"/>
    <property type="molecule type" value="Genomic_DNA"/>
</dbReference>
<evidence type="ECO:0000313" key="1">
    <source>
        <dbReference type="EMBL" id="KAJ2892116.1"/>
    </source>
</evidence>
<gene>
    <name evidence="1" type="ORF">IWW38_003342</name>
</gene>
<comment type="caution">
    <text evidence="1">The sequence shown here is derived from an EMBL/GenBank/DDBJ whole genome shotgun (WGS) entry which is preliminary data.</text>
</comment>
<proteinExistence type="predicted"/>
<organism evidence="1 2">
    <name type="scientific">Coemansia aciculifera</name>
    <dbReference type="NCBI Taxonomy" id="417176"/>
    <lineage>
        <taxon>Eukaryota</taxon>
        <taxon>Fungi</taxon>
        <taxon>Fungi incertae sedis</taxon>
        <taxon>Zoopagomycota</taxon>
        <taxon>Kickxellomycotina</taxon>
        <taxon>Kickxellomycetes</taxon>
        <taxon>Kickxellales</taxon>
        <taxon>Kickxellaceae</taxon>
        <taxon>Coemansia</taxon>
    </lineage>
</organism>
<reference evidence="1" key="1">
    <citation type="submission" date="2022-07" db="EMBL/GenBank/DDBJ databases">
        <title>Phylogenomic reconstructions and comparative analyses of Kickxellomycotina fungi.</title>
        <authorList>
            <person name="Reynolds N.K."/>
            <person name="Stajich J.E."/>
            <person name="Barry K."/>
            <person name="Grigoriev I.V."/>
            <person name="Crous P."/>
            <person name="Smith M.E."/>
        </authorList>
    </citation>
    <scope>NUCLEOTIDE SEQUENCE</scope>
    <source>
        <strain evidence="1">CBS 190363</strain>
    </source>
</reference>
<keyword evidence="2" id="KW-1185">Reference proteome</keyword>
<sequence>MGGGSGEVCTVCSEVVSKYKCPTCRAGYCSVKCFKLHKIEPCAPPAVHNTLPAAATTAAAVAGEKEHFGSRDDDEEEKHRLTPDDLKKLDSSAQVKELLTNPNMRALLEAVRKDPNPVEAIRALRQRSDFEALAQALIGATETGS</sequence>
<accession>A0ACC1M1F5</accession>
<protein>
    <submittedName>
        <fullName evidence="1">Uncharacterized protein</fullName>
    </submittedName>
</protein>
<dbReference type="Proteomes" id="UP001139981">
    <property type="component" value="Unassembled WGS sequence"/>
</dbReference>
<evidence type="ECO:0000313" key="2">
    <source>
        <dbReference type="Proteomes" id="UP001139981"/>
    </source>
</evidence>
<name>A0ACC1M1F5_9FUNG</name>